<comment type="subcellular location">
    <subcellularLocation>
        <location evidence="1">Membrane</location>
        <topology evidence="1">Single-pass membrane protein</topology>
    </subcellularLocation>
</comment>
<feature type="chain" id="PRO_5007800877" description="Mid2 domain-containing protein" evidence="7">
    <location>
        <begin position="22"/>
        <end position="281"/>
    </location>
</feature>
<dbReference type="GO" id="GO:0071944">
    <property type="term" value="C:cell periphery"/>
    <property type="evidence" value="ECO:0007669"/>
    <property type="project" value="UniProtKB-ARBA"/>
</dbReference>
<keyword evidence="3 6" id="KW-1133">Transmembrane helix</keyword>
<keyword evidence="9" id="KW-1185">Reference proteome</keyword>
<reference evidence="8 9" key="1">
    <citation type="journal article" date="2016" name="BMC Genomics">
        <title>Genome sequencing and secondary metabolism of the postharvest pathogen Penicillium griseofulvum.</title>
        <authorList>
            <person name="Banani H."/>
            <person name="Marcet-Houben M."/>
            <person name="Ballester A.R."/>
            <person name="Abbruscato P."/>
            <person name="Gonzalez-Candelas L."/>
            <person name="Gabaldon T."/>
            <person name="Spadaro D."/>
        </authorList>
    </citation>
    <scope>NUCLEOTIDE SEQUENCE [LARGE SCALE GENOMIC DNA]</scope>
    <source>
        <strain evidence="8 9">PG3</strain>
    </source>
</reference>
<dbReference type="GO" id="GO:0016020">
    <property type="term" value="C:membrane"/>
    <property type="evidence" value="ECO:0007669"/>
    <property type="project" value="UniProtKB-SubCell"/>
</dbReference>
<evidence type="ECO:0000256" key="5">
    <source>
        <dbReference type="SAM" id="MobiDB-lite"/>
    </source>
</evidence>
<keyword evidence="2 6" id="KW-0812">Transmembrane</keyword>
<dbReference type="OMA" id="NTHCEEP"/>
<dbReference type="EMBL" id="LHQR01000014">
    <property type="protein sequence ID" value="KXG53190.1"/>
    <property type="molecule type" value="Genomic_DNA"/>
</dbReference>
<keyword evidence="7" id="KW-0732">Signal</keyword>
<protein>
    <recommendedName>
        <fullName evidence="10">Mid2 domain-containing protein</fullName>
    </recommendedName>
</protein>
<dbReference type="Proteomes" id="UP000070168">
    <property type="component" value="Unassembled WGS sequence"/>
</dbReference>
<feature type="region of interest" description="Disordered" evidence="5">
    <location>
        <begin position="230"/>
        <end position="281"/>
    </location>
</feature>
<gene>
    <name evidence="8" type="ORF">PGRI_002400</name>
</gene>
<dbReference type="STRING" id="5078.A0A135LW46"/>
<keyword evidence="4 6" id="KW-0472">Membrane</keyword>
<dbReference type="PANTHER" id="PTHR15549:SF26">
    <property type="entry name" value="AXIAL BUDDING PATTERN PROTEIN 2-RELATED"/>
    <property type="match status" value="1"/>
</dbReference>
<dbReference type="RefSeq" id="XP_040651725.1">
    <property type="nucleotide sequence ID" value="XM_040787953.1"/>
</dbReference>
<accession>A0A135LW46</accession>
<proteinExistence type="predicted"/>
<feature type="signal peptide" evidence="7">
    <location>
        <begin position="1"/>
        <end position="21"/>
    </location>
</feature>
<name>A0A135LW46_PENPA</name>
<evidence type="ECO:0000256" key="4">
    <source>
        <dbReference type="ARBA" id="ARBA00023136"/>
    </source>
</evidence>
<evidence type="ECO:0000256" key="3">
    <source>
        <dbReference type="ARBA" id="ARBA00022989"/>
    </source>
</evidence>
<feature type="region of interest" description="Disordered" evidence="5">
    <location>
        <begin position="113"/>
        <end position="159"/>
    </location>
</feature>
<evidence type="ECO:0000256" key="7">
    <source>
        <dbReference type="SAM" id="SignalP"/>
    </source>
</evidence>
<evidence type="ECO:0000313" key="9">
    <source>
        <dbReference type="Proteomes" id="UP000070168"/>
    </source>
</evidence>
<comment type="caution">
    <text evidence="8">The sequence shown here is derived from an EMBL/GenBank/DDBJ whole genome shotgun (WGS) entry which is preliminary data.</text>
</comment>
<dbReference type="InterPro" id="IPR051694">
    <property type="entry name" value="Immunoregulatory_rcpt-like"/>
</dbReference>
<dbReference type="AlphaFoldDB" id="A0A135LW46"/>
<feature type="transmembrane region" description="Helical" evidence="6">
    <location>
        <begin position="164"/>
        <end position="187"/>
    </location>
</feature>
<dbReference type="OrthoDB" id="4362982at2759"/>
<evidence type="ECO:0000313" key="8">
    <source>
        <dbReference type="EMBL" id="KXG53190.1"/>
    </source>
</evidence>
<organism evidence="8 9">
    <name type="scientific">Penicillium patulum</name>
    <name type="common">Penicillium griseofulvum</name>
    <dbReference type="NCBI Taxonomy" id="5078"/>
    <lineage>
        <taxon>Eukaryota</taxon>
        <taxon>Fungi</taxon>
        <taxon>Dikarya</taxon>
        <taxon>Ascomycota</taxon>
        <taxon>Pezizomycotina</taxon>
        <taxon>Eurotiomycetes</taxon>
        <taxon>Eurotiomycetidae</taxon>
        <taxon>Eurotiales</taxon>
        <taxon>Aspergillaceae</taxon>
        <taxon>Penicillium</taxon>
    </lineage>
</organism>
<dbReference type="GeneID" id="63703253"/>
<evidence type="ECO:0000256" key="6">
    <source>
        <dbReference type="SAM" id="Phobius"/>
    </source>
</evidence>
<feature type="compositionally biased region" description="Basic and acidic residues" evidence="5">
    <location>
        <begin position="264"/>
        <end position="281"/>
    </location>
</feature>
<sequence>MKPSPLLSLLLYFICLPSVSAWIFTWHEPNGKLQAFHDDNEMNCEKMDNPVGNVFDWSPQAGHWCIFLYENDQCEEPSAGNTCKTYAWTNHPSTKHLLSFKVMNNTAGFDPSTAIPSATTTTTTDATPSPTSKVVTTTTDTKDAASSSPSASSIDSEPTVSGGAIAGIVVGVVAAVAIAGILVFFLIRRRRKNAVQPGATTGNAAFGMAELSSNGEKSASNGHGYQAELASPNEEKSSALNRPRHHAQGYRELHGSAVASEIGGVERHEIGGTQIDRDRKY</sequence>
<evidence type="ECO:0008006" key="10">
    <source>
        <dbReference type="Google" id="ProtNLM"/>
    </source>
</evidence>
<evidence type="ECO:0000256" key="2">
    <source>
        <dbReference type="ARBA" id="ARBA00022692"/>
    </source>
</evidence>
<dbReference type="PANTHER" id="PTHR15549">
    <property type="entry name" value="PAIRED IMMUNOGLOBULIN-LIKE TYPE 2 RECEPTOR"/>
    <property type="match status" value="1"/>
</dbReference>
<evidence type="ECO:0000256" key="1">
    <source>
        <dbReference type="ARBA" id="ARBA00004167"/>
    </source>
</evidence>
<feature type="compositionally biased region" description="Low complexity" evidence="5">
    <location>
        <begin position="113"/>
        <end position="153"/>
    </location>
</feature>